<keyword evidence="4" id="KW-1185">Reference proteome</keyword>
<evidence type="ECO:0000313" key="4">
    <source>
        <dbReference type="Proteomes" id="UP000694888"/>
    </source>
</evidence>
<reference evidence="5" key="1">
    <citation type="submission" date="2025-08" db="UniProtKB">
        <authorList>
            <consortium name="RefSeq"/>
        </authorList>
    </citation>
    <scope>IDENTIFICATION</scope>
</reference>
<name>A0ABM1VTA1_APLCA</name>
<dbReference type="RefSeq" id="XP_035825643.1">
    <property type="nucleotide sequence ID" value="XM_035969750.1"/>
</dbReference>
<proteinExistence type="inferred from homology"/>
<dbReference type="GeneID" id="118477684"/>
<protein>
    <submittedName>
        <fullName evidence="5">Uncharacterized protein LOC118477684</fullName>
    </submittedName>
</protein>
<comment type="similarity">
    <text evidence="1">Belongs to the TRAFAC class TrmE-Era-EngA-EngB-Septin-like GTPase superfamily. AIG1/Toc34/Toc159-like paraseptin GTPase family. IAN subfamily.</text>
</comment>
<feature type="domain" description="AIG1-type G" evidence="3">
    <location>
        <begin position="23"/>
        <end position="51"/>
    </location>
</feature>
<gene>
    <name evidence="5" type="primary">LOC118477684</name>
</gene>
<dbReference type="PANTHER" id="PTHR47027:SF25">
    <property type="entry name" value="REVERSE TRANSCRIPTASE DOMAIN-CONTAINING PROTEIN"/>
    <property type="match status" value="1"/>
</dbReference>
<dbReference type="Pfam" id="PF04548">
    <property type="entry name" value="AIG1"/>
    <property type="match status" value="1"/>
</dbReference>
<dbReference type="InterPro" id="IPR006703">
    <property type="entry name" value="G_AIG1"/>
</dbReference>
<dbReference type="Gene3D" id="3.40.50.300">
    <property type="entry name" value="P-loop containing nucleotide triphosphate hydrolases"/>
    <property type="match status" value="1"/>
</dbReference>
<evidence type="ECO:0000256" key="1">
    <source>
        <dbReference type="ARBA" id="ARBA00008535"/>
    </source>
</evidence>
<accession>A0ABM1VTA1</accession>
<dbReference type="InterPro" id="IPR027417">
    <property type="entry name" value="P-loop_NTPase"/>
</dbReference>
<evidence type="ECO:0000256" key="2">
    <source>
        <dbReference type="ARBA" id="ARBA00022741"/>
    </source>
</evidence>
<evidence type="ECO:0000259" key="3">
    <source>
        <dbReference type="Pfam" id="PF04548"/>
    </source>
</evidence>
<organism evidence="4 5">
    <name type="scientific">Aplysia californica</name>
    <name type="common">California sea hare</name>
    <dbReference type="NCBI Taxonomy" id="6500"/>
    <lineage>
        <taxon>Eukaryota</taxon>
        <taxon>Metazoa</taxon>
        <taxon>Spiralia</taxon>
        <taxon>Lophotrochozoa</taxon>
        <taxon>Mollusca</taxon>
        <taxon>Gastropoda</taxon>
        <taxon>Heterobranchia</taxon>
        <taxon>Euthyneura</taxon>
        <taxon>Tectipleura</taxon>
        <taxon>Aplysiida</taxon>
        <taxon>Aplysioidea</taxon>
        <taxon>Aplysiidae</taxon>
        <taxon>Aplysia</taxon>
    </lineage>
</organism>
<sequence length="172" mass="19415">MAQAAEPVTSGNSTEVEGRELVLFLLGKTGHGKSSTGNTILARPAFEVHYSKPYGRESRFPRTGALESLLKYQKKGALGDCNNWRGITLLSVPSKILAKIIINRMSDGVDSCLRKEQAGFRKERRCTDQIFALRNIIEQCTEWQRQLYVNFSTVFIEKVFGTFYDLMESLAR</sequence>
<keyword evidence="2" id="KW-0547">Nucleotide-binding</keyword>
<dbReference type="Proteomes" id="UP000694888">
    <property type="component" value="Unplaced"/>
</dbReference>
<dbReference type="PANTHER" id="PTHR47027">
    <property type="entry name" value="REVERSE TRANSCRIPTASE DOMAIN-CONTAINING PROTEIN"/>
    <property type="match status" value="1"/>
</dbReference>
<evidence type="ECO:0000313" key="5">
    <source>
        <dbReference type="RefSeq" id="XP_035825643.1"/>
    </source>
</evidence>